<comment type="caution">
    <text evidence="1">The sequence shown here is derived from an EMBL/GenBank/DDBJ whole genome shotgun (WGS) entry which is preliminary data.</text>
</comment>
<dbReference type="InterPro" id="IPR014985">
    <property type="entry name" value="WbqC"/>
</dbReference>
<keyword evidence="2" id="KW-1185">Reference proteome</keyword>
<protein>
    <submittedName>
        <fullName evidence="1">WbqC family protein</fullName>
    </submittedName>
</protein>
<accession>A0A7L4ZWT0</accession>
<dbReference type="EMBL" id="VTWU01000004">
    <property type="protein sequence ID" value="KAA9332358.1"/>
    <property type="molecule type" value="Genomic_DNA"/>
</dbReference>
<proteinExistence type="predicted"/>
<dbReference type="RefSeq" id="WP_151079299.1">
    <property type="nucleotide sequence ID" value="NZ_CP047647.1"/>
</dbReference>
<dbReference type="Proteomes" id="UP000326380">
    <property type="component" value="Unassembled WGS sequence"/>
</dbReference>
<evidence type="ECO:0000313" key="2">
    <source>
        <dbReference type="Proteomes" id="UP000326380"/>
    </source>
</evidence>
<dbReference type="AlphaFoldDB" id="A0A7L4ZWT0"/>
<sequence length="232" mass="25872">MRIAVMQPYLFPYLGYFQLLNAVDVFVLLDDVNYIKKGWINRNRLLLNGQEFLFTVPLTGSSQHKLIKDLHVAPDDRAKRKLLATVEQAYRAAPHHQAAIALLSDILHAAETRIAHLVRESLGRIGAYVGYTADIRFSSDIPKDASLTGQARILAICHQLGAREYVNPAAGADLYNAADFARGDVKLRFLQPQLNPYPQFGPTFVAGLSVLDLLMHCAPSVAFEHMQRVVVH</sequence>
<reference evidence="1 2" key="1">
    <citation type="submission" date="2019-09" db="EMBL/GenBank/DDBJ databases">
        <title>Genome sequence of Hymenobacter sp. M3.</title>
        <authorList>
            <person name="Srinivasan S."/>
        </authorList>
    </citation>
    <scope>NUCLEOTIDE SEQUENCE [LARGE SCALE GENOMIC DNA]</scope>
    <source>
        <strain evidence="1 2">M3</strain>
    </source>
</reference>
<gene>
    <name evidence="1" type="ORF">F0P96_12850</name>
</gene>
<name>A0A7L4ZWT0_9BACT</name>
<dbReference type="Pfam" id="PF08889">
    <property type="entry name" value="WbqC"/>
    <property type="match status" value="1"/>
</dbReference>
<evidence type="ECO:0000313" key="1">
    <source>
        <dbReference type="EMBL" id="KAA9332358.1"/>
    </source>
</evidence>
<organism evidence="1 2">
    <name type="scientific">Hymenobacter busanensis</name>
    <dbReference type="NCBI Taxonomy" id="2607656"/>
    <lineage>
        <taxon>Bacteria</taxon>
        <taxon>Pseudomonadati</taxon>
        <taxon>Bacteroidota</taxon>
        <taxon>Cytophagia</taxon>
        <taxon>Cytophagales</taxon>
        <taxon>Hymenobacteraceae</taxon>
        <taxon>Hymenobacter</taxon>
    </lineage>
</organism>